<protein>
    <recommendedName>
        <fullName evidence="5">Dehydrogenase</fullName>
    </recommendedName>
</protein>
<gene>
    <name evidence="3" type="ORF">PFISCL1PPCAC_15083</name>
</gene>
<evidence type="ECO:0000313" key="4">
    <source>
        <dbReference type="Proteomes" id="UP001432322"/>
    </source>
</evidence>
<dbReference type="InterPro" id="IPR036291">
    <property type="entry name" value="NAD(P)-bd_dom_sf"/>
</dbReference>
<comment type="similarity">
    <text evidence="1">Belongs to the short-chain dehydrogenases/reductases (SDR) family.</text>
</comment>
<dbReference type="Proteomes" id="UP001432322">
    <property type="component" value="Unassembled WGS sequence"/>
</dbReference>
<comment type="caution">
    <text evidence="3">The sequence shown here is derived from an EMBL/GenBank/DDBJ whole genome shotgun (WGS) entry which is preliminary data.</text>
</comment>
<keyword evidence="4" id="KW-1185">Reference proteome</keyword>
<sequence>LSLFTMGDESVRTILITGATAGIGEEMAKSLVRGKNNVYVTGRNEDKLRRTIDELTKLKSRPEQNIGSFCFDMGDLNGVKLAMGEICKINFDTVIFNAGTMFPPRPEVDPNDPLKNYEETIKVNVLSHFLMSQYLLDSSDGSPIRFVCISSNTARVIWKTHRHWPSTIDGFEYFFNRNRWFSDGWWSYFHSKFAVIIMAEHLNSLPNVSAVAIHPGIASTAMFLSIPAVQVAILRFLKRFSRNDNIEQTDICAERVINETINRNEDFSNKWFCDDWIDLPTNLSEDQKRFFIKFLEKSTQPFR</sequence>
<evidence type="ECO:0000256" key="1">
    <source>
        <dbReference type="ARBA" id="ARBA00006484"/>
    </source>
</evidence>
<proteinExistence type="inferred from homology"/>
<dbReference type="EMBL" id="BTSY01000004">
    <property type="protein sequence ID" value="GMT23786.1"/>
    <property type="molecule type" value="Genomic_DNA"/>
</dbReference>
<dbReference type="PANTHER" id="PTHR24320:SF152">
    <property type="entry name" value="SHORT-CHAIN DEHYDROGENASE_REDUCTASE FAMILY PROTEIN"/>
    <property type="match status" value="1"/>
</dbReference>
<accession>A0AAV5VW82</accession>
<evidence type="ECO:0000256" key="2">
    <source>
        <dbReference type="ARBA" id="ARBA00023002"/>
    </source>
</evidence>
<feature type="non-terminal residue" evidence="3">
    <location>
        <position position="1"/>
    </location>
</feature>
<dbReference type="GO" id="GO:0016491">
    <property type="term" value="F:oxidoreductase activity"/>
    <property type="evidence" value="ECO:0007669"/>
    <property type="project" value="UniProtKB-KW"/>
</dbReference>
<name>A0AAV5VW82_9BILA</name>
<organism evidence="3 4">
    <name type="scientific">Pristionchus fissidentatus</name>
    <dbReference type="NCBI Taxonomy" id="1538716"/>
    <lineage>
        <taxon>Eukaryota</taxon>
        <taxon>Metazoa</taxon>
        <taxon>Ecdysozoa</taxon>
        <taxon>Nematoda</taxon>
        <taxon>Chromadorea</taxon>
        <taxon>Rhabditida</taxon>
        <taxon>Rhabditina</taxon>
        <taxon>Diplogasteromorpha</taxon>
        <taxon>Diplogasteroidea</taxon>
        <taxon>Neodiplogasteridae</taxon>
        <taxon>Pristionchus</taxon>
    </lineage>
</organism>
<evidence type="ECO:0008006" key="5">
    <source>
        <dbReference type="Google" id="ProtNLM"/>
    </source>
</evidence>
<reference evidence="3" key="1">
    <citation type="submission" date="2023-10" db="EMBL/GenBank/DDBJ databases">
        <title>Genome assembly of Pristionchus species.</title>
        <authorList>
            <person name="Yoshida K."/>
            <person name="Sommer R.J."/>
        </authorList>
    </citation>
    <scope>NUCLEOTIDE SEQUENCE</scope>
    <source>
        <strain evidence="3">RS5133</strain>
    </source>
</reference>
<dbReference type="SUPFAM" id="SSF51735">
    <property type="entry name" value="NAD(P)-binding Rossmann-fold domains"/>
    <property type="match status" value="1"/>
</dbReference>
<keyword evidence="2" id="KW-0560">Oxidoreductase</keyword>
<dbReference type="Pfam" id="PF00106">
    <property type="entry name" value="adh_short"/>
    <property type="match status" value="1"/>
</dbReference>
<dbReference type="PANTHER" id="PTHR24320">
    <property type="entry name" value="RETINOL DEHYDROGENASE"/>
    <property type="match status" value="1"/>
</dbReference>
<dbReference type="InterPro" id="IPR002347">
    <property type="entry name" value="SDR_fam"/>
</dbReference>
<evidence type="ECO:0000313" key="3">
    <source>
        <dbReference type="EMBL" id="GMT23786.1"/>
    </source>
</evidence>
<dbReference type="AlphaFoldDB" id="A0AAV5VW82"/>
<dbReference type="Gene3D" id="3.40.50.720">
    <property type="entry name" value="NAD(P)-binding Rossmann-like Domain"/>
    <property type="match status" value="1"/>
</dbReference>
<dbReference type="PRINTS" id="PR00081">
    <property type="entry name" value="GDHRDH"/>
</dbReference>